<proteinExistence type="predicted"/>
<protein>
    <submittedName>
        <fullName evidence="1">Uncharacterized protein</fullName>
    </submittedName>
</protein>
<reference evidence="1 2" key="1">
    <citation type="submission" date="2018-01" db="EMBL/GenBank/DDBJ databases">
        <title>Bacillus asahii Genome sequencing and assembly.</title>
        <authorList>
            <person name="Jiang H."/>
            <person name="Feng Y."/>
            <person name="Zhao F."/>
            <person name="Lin X."/>
        </authorList>
    </citation>
    <scope>NUCLEOTIDE SEQUENCE [LARGE SCALE GENOMIC DNA]</scope>
    <source>
        <strain evidence="1 2">OM18</strain>
    </source>
</reference>
<dbReference type="EMBL" id="CP026095">
    <property type="protein sequence ID" value="AZV41346.1"/>
    <property type="molecule type" value="Genomic_DNA"/>
</dbReference>
<accession>A0A3T0KLU0</accession>
<evidence type="ECO:0000313" key="1">
    <source>
        <dbReference type="EMBL" id="AZV41346.1"/>
    </source>
</evidence>
<dbReference type="RefSeq" id="WP_127759054.1">
    <property type="nucleotide sequence ID" value="NZ_CP026095.1"/>
</dbReference>
<name>A0A3T0KLU0_9BACI</name>
<dbReference type="KEGG" id="pasa:BAOM_0714"/>
<dbReference type="AlphaFoldDB" id="A0A3T0KLU0"/>
<dbReference type="Proteomes" id="UP000283095">
    <property type="component" value="Chromosome"/>
</dbReference>
<gene>
    <name evidence="1" type="ORF">BAOM_0714</name>
</gene>
<organism evidence="1 2">
    <name type="scientific">Peribacillus asahii</name>
    <dbReference type="NCBI Taxonomy" id="228899"/>
    <lineage>
        <taxon>Bacteria</taxon>
        <taxon>Bacillati</taxon>
        <taxon>Bacillota</taxon>
        <taxon>Bacilli</taxon>
        <taxon>Bacillales</taxon>
        <taxon>Bacillaceae</taxon>
        <taxon>Peribacillus</taxon>
    </lineage>
</organism>
<evidence type="ECO:0000313" key="2">
    <source>
        <dbReference type="Proteomes" id="UP000283095"/>
    </source>
</evidence>
<dbReference type="OrthoDB" id="9997184at2"/>
<sequence length="231" mass="25634">MKNKWKKILIGTALMAGVGVAGGVAGVESAKEQTVSSQDFFANVQSVDETGNLVKVNENQVNVHKTIEAIANESTTIDEVQIQQVSSNTREVQGKVVSYNKNSIKVSFPFGGTATYKINKNTEIDDDSIRLKKGVLVEMEVSNKTAREIETERTIEYSATIVSDSKQKMTVHFKGKKKTFQKTSGYVLDRDGYRGSLKGVPVELKLNSSFKLVKAEIEDDFDDYDDDDRFD</sequence>